<dbReference type="PANTHER" id="PTHR35333:SF3">
    <property type="entry name" value="BETA-LACTAMASE-TYPE TRANSPEPTIDASE FOLD CONTAINING PROTEIN"/>
    <property type="match status" value="1"/>
</dbReference>
<comment type="similarity">
    <text evidence="2">Belongs to the class-A beta-lactamase family.</text>
</comment>
<dbReference type="PROSITE" id="PS51257">
    <property type="entry name" value="PROKAR_LIPOPROTEIN"/>
    <property type="match status" value="1"/>
</dbReference>
<evidence type="ECO:0000256" key="3">
    <source>
        <dbReference type="ARBA" id="ARBA00012865"/>
    </source>
</evidence>
<dbReference type="InterPro" id="IPR045155">
    <property type="entry name" value="Beta-lactam_cat"/>
</dbReference>
<dbReference type="EC" id="3.5.2.6" evidence="3"/>
<dbReference type="InterPro" id="IPR000871">
    <property type="entry name" value="Beta-lactam_class-A"/>
</dbReference>
<feature type="domain" description="Beta-lactamase class A catalytic" evidence="4">
    <location>
        <begin position="80"/>
        <end position="340"/>
    </location>
</feature>
<sequence>MIRYLIPLLIGALTLSGCNAPDADGRQVNSDSLAGENSAETDPEINPEINAEINWALALSRDVLATEIDRLALEFGGSTGIAVIDIKNGWSTGFEEEKILPQQSVSKLWVAITALEHADRGELSLSDKVRLTRDDLAVFHQPIRARILNEVAVEIDIAELIERALTESDNTANDAVLNAIGGPDAVRAMLAKKEMIGIRFGPGERMMQSAIAGLTWRQSYAFTGMGFFDARELVPANEREIAFNSYQSNPVDGATPLAIASALARLSRAEILSAGSRDWLISVLRRTKSGPNRLKAGVPDGWEIAHKTGTGQYWNGRQSGYNDVGLLLAPDGCNYAVAVMIGETRRETPDRMELMQGVARAVAEYHNTLAENRSS</sequence>
<evidence type="ECO:0000259" key="4">
    <source>
        <dbReference type="Pfam" id="PF13354"/>
    </source>
</evidence>
<evidence type="ECO:0000256" key="2">
    <source>
        <dbReference type="ARBA" id="ARBA00009009"/>
    </source>
</evidence>
<gene>
    <name evidence="5" type="ORF">AAV99_10350</name>
</gene>
<dbReference type="InterPro" id="IPR012338">
    <property type="entry name" value="Beta-lactam/transpept-like"/>
</dbReference>
<dbReference type="Pfam" id="PF13354">
    <property type="entry name" value="Beta-lactamase2"/>
    <property type="match status" value="1"/>
</dbReference>
<dbReference type="EMBL" id="LBHU01000003">
    <property type="protein sequence ID" value="KLI63101.1"/>
    <property type="molecule type" value="Genomic_DNA"/>
</dbReference>
<dbReference type="GO" id="GO:0046677">
    <property type="term" value="P:response to antibiotic"/>
    <property type="evidence" value="ECO:0007669"/>
    <property type="project" value="InterPro"/>
</dbReference>
<dbReference type="AlphaFoldDB" id="A0A0H0XM52"/>
<organism evidence="5 6">
    <name type="scientific">Aurantiacibacter marinus</name>
    <dbReference type="NCBI Taxonomy" id="874156"/>
    <lineage>
        <taxon>Bacteria</taxon>
        <taxon>Pseudomonadati</taxon>
        <taxon>Pseudomonadota</taxon>
        <taxon>Alphaproteobacteria</taxon>
        <taxon>Sphingomonadales</taxon>
        <taxon>Erythrobacteraceae</taxon>
        <taxon>Aurantiacibacter</taxon>
    </lineage>
</organism>
<dbReference type="GO" id="GO:0030655">
    <property type="term" value="P:beta-lactam antibiotic catabolic process"/>
    <property type="evidence" value="ECO:0007669"/>
    <property type="project" value="InterPro"/>
</dbReference>
<dbReference type="Gene3D" id="3.40.710.10">
    <property type="entry name" value="DD-peptidase/beta-lactamase superfamily"/>
    <property type="match status" value="1"/>
</dbReference>
<dbReference type="Proteomes" id="UP000053455">
    <property type="component" value="Unassembled WGS sequence"/>
</dbReference>
<accession>A0A0H0XM52</accession>
<evidence type="ECO:0000313" key="5">
    <source>
        <dbReference type="EMBL" id="KLI63101.1"/>
    </source>
</evidence>
<evidence type="ECO:0000313" key="6">
    <source>
        <dbReference type="Proteomes" id="UP000053455"/>
    </source>
</evidence>
<reference evidence="5 6" key="1">
    <citation type="submission" date="2015-04" db="EMBL/GenBank/DDBJ databases">
        <title>The draft genome sequence of Erythrobacter marinus HWDM-33.</title>
        <authorList>
            <person name="Zhuang L."/>
            <person name="Liu Y."/>
            <person name="Shao Z."/>
        </authorList>
    </citation>
    <scope>NUCLEOTIDE SEQUENCE [LARGE SCALE GENOMIC DNA]</scope>
    <source>
        <strain evidence="5 6">HWDM-33</strain>
    </source>
</reference>
<comment type="catalytic activity">
    <reaction evidence="1">
        <text>a beta-lactam + H2O = a substituted beta-amino acid</text>
        <dbReference type="Rhea" id="RHEA:20401"/>
        <dbReference type="ChEBI" id="CHEBI:15377"/>
        <dbReference type="ChEBI" id="CHEBI:35627"/>
        <dbReference type="ChEBI" id="CHEBI:140347"/>
        <dbReference type="EC" id="3.5.2.6"/>
    </reaction>
</comment>
<dbReference type="STRING" id="874156.GCA_001021555_02369"/>
<protein>
    <recommendedName>
        <fullName evidence="3">beta-lactamase</fullName>
        <ecNumber evidence="3">3.5.2.6</ecNumber>
    </recommendedName>
</protein>
<dbReference type="SUPFAM" id="SSF56601">
    <property type="entry name" value="beta-lactamase/transpeptidase-like"/>
    <property type="match status" value="1"/>
</dbReference>
<dbReference type="GO" id="GO:0008800">
    <property type="term" value="F:beta-lactamase activity"/>
    <property type="evidence" value="ECO:0007669"/>
    <property type="project" value="UniProtKB-EC"/>
</dbReference>
<dbReference type="PATRIC" id="fig|874156.12.peg.2125"/>
<dbReference type="PRINTS" id="PR00118">
    <property type="entry name" value="BLACTAMASEA"/>
</dbReference>
<dbReference type="RefSeq" id="WP_047093994.1">
    <property type="nucleotide sequence ID" value="NZ_LBHU01000003.1"/>
</dbReference>
<dbReference type="OrthoDB" id="9784149at2"/>
<name>A0A0H0XM52_9SPHN</name>
<keyword evidence="6" id="KW-1185">Reference proteome</keyword>
<evidence type="ECO:0000256" key="1">
    <source>
        <dbReference type="ARBA" id="ARBA00001526"/>
    </source>
</evidence>
<comment type="caution">
    <text evidence="5">The sequence shown here is derived from an EMBL/GenBank/DDBJ whole genome shotgun (WGS) entry which is preliminary data.</text>
</comment>
<proteinExistence type="inferred from homology"/>
<dbReference type="PANTHER" id="PTHR35333">
    <property type="entry name" value="BETA-LACTAMASE"/>
    <property type="match status" value="1"/>
</dbReference>